<evidence type="ECO:0000313" key="12">
    <source>
        <dbReference type="EMBL" id="MSS17145.1"/>
    </source>
</evidence>
<organism evidence="12 13">
    <name type="scientific">Sodaliphilus pleomorphus</name>
    <dbReference type="NCBI Taxonomy" id="2606626"/>
    <lineage>
        <taxon>Bacteria</taxon>
        <taxon>Pseudomonadati</taxon>
        <taxon>Bacteroidota</taxon>
        <taxon>Bacteroidia</taxon>
        <taxon>Bacteroidales</taxon>
        <taxon>Muribaculaceae</taxon>
        <taxon>Sodaliphilus</taxon>
    </lineage>
</organism>
<comment type="caution">
    <text evidence="12">The sequence shown here is derived from an EMBL/GenBank/DDBJ whole genome shotgun (WGS) entry which is preliminary data.</text>
</comment>
<evidence type="ECO:0000256" key="2">
    <source>
        <dbReference type="ARBA" id="ARBA00007261"/>
    </source>
</evidence>
<proteinExistence type="inferred from homology"/>
<dbReference type="SUPFAM" id="SSF63411">
    <property type="entry name" value="LuxS/MPP-like metallohydrolase"/>
    <property type="match status" value="4"/>
</dbReference>
<dbReference type="InterPro" id="IPR007863">
    <property type="entry name" value="Peptidase_M16_C"/>
</dbReference>
<accession>A0A6L5XCA4</accession>
<dbReference type="Proteomes" id="UP000483362">
    <property type="component" value="Unassembled WGS sequence"/>
</dbReference>
<sequence>MKKYIECIIVALLCSWGAAAQIVFNENLPVDPHLHYGILPNGFTYYIYPLPGTGAVNLKLVTKIGSVVEDQDELGLAHFLEHMTFEGTKNYPHDSGSKILQAYGLVSGSDFNAATSFDDTQFDIKNIDANDSTMLPNALHIIKDWACNLTLEDKAIDKERSIVEEEWRTSHDYGQRLADSLCRSLLHGTQYASRFPIGSMKIIRNFKPSLLREFYRKWYRPDLQAIIVVGDIDAARVENEVKMLFGSIPSPASAPVRKQVAVPDHKGIDYNLFVDDEAPSSDIGIFFLHDKISPEMMLKKECYRREAIGLLSTTLLSLRLLEQSSKAECAYSSATCTDGAFLIAKHKAALALIAMGKEGMTAQVMEQLLTEARRAQLYGFTADEINRAKRYFITNVDNQLKEVNTLKRTDYTAALVDHFEGESDLCGFETSLRLMREIVENHVTADDINSYLRTHIKADNVSVSISGPKKDGIAYPTKQDVERRFSAIFSSTPPPYEEKVRENPIVDHTPAAGQVLESSRDSLSGITSLVLSNGMRVLLKPTNFKNDEIRLNGYSPGGYNVYKGTHDIALRAMNAVIEGSALGNNSITMLEKQLLAKNVSLYFNITPSKETFVGKSGNADFETMLQLLYLYFTDVRKDPQSFNSVKSNLASQNSQIANNPSHIFQDSVTSTLYPGYIYYKDLLPAEIQSIDYDEVLQLYRERVANPGDYVFTLVGSFNVDSIVPLINKYMASIPDNGVREVKMTPTPMRHGRFTNAFSTPMATPKSTIDIEYFGPMKWTTQNELMIDMLQGVINDELNQKIREEEASSYGVKVMCDINETMPVFVIACSFDTNNEKKDELLAITRKYFKSLTSKGVSQEEYNKVYNQQVNQYYFGLQSNDFWVYTLYLRTLGINYERDLNASLGTMSNLKFNLFIKSLRLNDELTTVMEGLPKKQ</sequence>
<keyword evidence="5" id="KW-0378">Hydrolase</keyword>
<comment type="cofactor">
    <cofactor evidence="1">
        <name>Zn(2+)</name>
        <dbReference type="ChEBI" id="CHEBI:29105"/>
    </cofactor>
</comment>
<evidence type="ECO:0000256" key="7">
    <source>
        <dbReference type="ARBA" id="ARBA00023049"/>
    </source>
</evidence>
<dbReference type="RefSeq" id="WP_154326603.1">
    <property type="nucleotide sequence ID" value="NZ_VULT01000006.1"/>
</dbReference>
<feature type="signal peptide" evidence="9">
    <location>
        <begin position="1"/>
        <end position="20"/>
    </location>
</feature>
<evidence type="ECO:0000313" key="13">
    <source>
        <dbReference type="Proteomes" id="UP000483362"/>
    </source>
</evidence>
<dbReference type="PROSITE" id="PS00143">
    <property type="entry name" value="INSULINASE"/>
    <property type="match status" value="1"/>
</dbReference>
<dbReference type="EMBL" id="VULT01000006">
    <property type="protein sequence ID" value="MSS17145.1"/>
    <property type="molecule type" value="Genomic_DNA"/>
</dbReference>
<name>A0A6L5XCA4_9BACT</name>
<dbReference type="PANTHER" id="PTHR43690">
    <property type="entry name" value="NARDILYSIN"/>
    <property type="match status" value="1"/>
</dbReference>
<evidence type="ECO:0000256" key="6">
    <source>
        <dbReference type="ARBA" id="ARBA00022833"/>
    </source>
</evidence>
<evidence type="ECO:0000256" key="8">
    <source>
        <dbReference type="RuleBase" id="RU004447"/>
    </source>
</evidence>
<feature type="domain" description="Peptidase M16 C-terminal" evidence="11">
    <location>
        <begin position="210"/>
        <end position="390"/>
    </location>
</feature>
<evidence type="ECO:0000256" key="5">
    <source>
        <dbReference type="ARBA" id="ARBA00022801"/>
    </source>
</evidence>
<keyword evidence="7" id="KW-0482">Metalloprotease</keyword>
<evidence type="ECO:0000256" key="4">
    <source>
        <dbReference type="ARBA" id="ARBA00022723"/>
    </source>
</evidence>
<feature type="domain" description="Peptidase M16 N-terminal" evidence="10">
    <location>
        <begin position="53"/>
        <end position="183"/>
    </location>
</feature>
<comment type="similarity">
    <text evidence="2 8">Belongs to the peptidase M16 family.</text>
</comment>
<dbReference type="InterPro" id="IPR011765">
    <property type="entry name" value="Pept_M16_N"/>
</dbReference>
<evidence type="ECO:0000256" key="3">
    <source>
        <dbReference type="ARBA" id="ARBA00022670"/>
    </source>
</evidence>
<dbReference type="Pfam" id="PF05193">
    <property type="entry name" value="Peptidase_M16_C"/>
    <property type="match status" value="2"/>
</dbReference>
<reference evidence="12 13" key="1">
    <citation type="submission" date="2019-08" db="EMBL/GenBank/DDBJ databases">
        <title>In-depth cultivation of the pig gut microbiome towards novel bacterial diversity and tailored functional studies.</title>
        <authorList>
            <person name="Wylensek D."/>
            <person name="Hitch T.C.A."/>
            <person name="Clavel T."/>
        </authorList>
    </citation>
    <scope>NUCLEOTIDE SEQUENCE [LARGE SCALE GENOMIC DNA]</scope>
    <source>
        <strain evidence="12 13">Oil-RF-744-WCA-WT-10</strain>
    </source>
</reference>
<evidence type="ECO:0000256" key="1">
    <source>
        <dbReference type="ARBA" id="ARBA00001947"/>
    </source>
</evidence>
<dbReference type="GO" id="GO:0006508">
    <property type="term" value="P:proteolysis"/>
    <property type="evidence" value="ECO:0007669"/>
    <property type="project" value="UniProtKB-KW"/>
</dbReference>
<evidence type="ECO:0000259" key="11">
    <source>
        <dbReference type="Pfam" id="PF05193"/>
    </source>
</evidence>
<feature type="chain" id="PRO_5026970474" evidence="9">
    <location>
        <begin position="21"/>
        <end position="935"/>
    </location>
</feature>
<keyword evidence="13" id="KW-1185">Reference proteome</keyword>
<protein>
    <submittedName>
        <fullName evidence="12">Insulinase family protein</fullName>
    </submittedName>
</protein>
<dbReference type="GO" id="GO:0004222">
    <property type="term" value="F:metalloendopeptidase activity"/>
    <property type="evidence" value="ECO:0007669"/>
    <property type="project" value="InterPro"/>
</dbReference>
<keyword evidence="6" id="KW-0862">Zinc</keyword>
<evidence type="ECO:0000256" key="9">
    <source>
        <dbReference type="SAM" id="SignalP"/>
    </source>
</evidence>
<keyword evidence="9" id="KW-0732">Signal</keyword>
<evidence type="ECO:0000259" key="10">
    <source>
        <dbReference type="Pfam" id="PF00675"/>
    </source>
</evidence>
<dbReference type="InterPro" id="IPR050626">
    <property type="entry name" value="Peptidase_M16"/>
</dbReference>
<dbReference type="GO" id="GO:0046872">
    <property type="term" value="F:metal ion binding"/>
    <property type="evidence" value="ECO:0007669"/>
    <property type="project" value="UniProtKB-KW"/>
</dbReference>
<dbReference type="Gene3D" id="3.30.830.10">
    <property type="entry name" value="Metalloenzyme, LuxS/M16 peptidase-like"/>
    <property type="match status" value="4"/>
</dbReference>
<dbReference type="Pfam" id="PF00675">
    <property type="entry name" value="Peptidase_M16"/>
    <property type="match status" value="1"/>
</dbReference>
<dbReference type="AlphaFoldDB" id="A0A6L5XCA4"/>
<keyword evidence="3" id="KW-0645">Protease</keyword>
<dbReference type="PANTHER" id="PTHR43690:SF34">
    <property type="entry name" value="ZINC PROTEASE PQQL-LIKE"/>
    <property type="match status" value="1"/>
</dbReference>
<dbReference type="InterPro" id="IPR001431">
    <property type="entry name" value="Pept_M16_Zn_BS"/>
</dbReference>
<keyword evidence="4" id="KW-0479">Metal-binding</keyword>
<feature type="domain" description="Peptidase M16 C-terminal" evidence="11">
    <location>
        <begin position="690"/>
        <end position="867"/>
    </location>
</feature>
<dbReference type="InterPro" id="IPR011249">
    <property type="entry name" value="Metalloenz_LuxS/M16"/>
</dbReference>
<gene>
    <name evidence="12" type="ORF">FYJ29_05115</name>
</gene>